<keyword evidence="2" id="KW-1185">Reference proteome</keyword>
<dbReference type="Proteomes" id="UP000199283">
    <property type="component" value="Unassembled WGS sequence"/>
</dbReference>
<evidence type="ECO:0000313" key="1">
    <source>
        <dbReference type="EMBL" id="SEK56517.1"/>
    </source>
</evidence>
<dbReference type="Pfam" id="PF11746">
    <property type="entry name" value="DUF3303"/>
    <property type="match status" value="1"/>
</dbReference>
<evidence type="ECO:0000313" key="2">
    <source>
        <dbReference type="Proteomes" id="UP000199283"/>
    </source>
</evidence>
<dbReference type="AlphaFoldDB" id="A0A1H7I3Y1"/>
<dbReference type="InterPro" id="IPR021734">
    <property type="entry name" value="DUF3303"/>
</dbReference>
<protein>
    <submittedName>
        <fullName evidence="1">Uncharacterized protein</fullName>
    </submittedName>
</protein>
<dbReference type="EMBL" id="FNZQ01000001">
    <property type="protein sequence ID" value="SEK56517.1"/>
    <property type="molecule type" value="Genomic_DNA"/>
</dbReference>
<dbReference type="OrthoDB" id="7726846at2"/>
<reference evidence="1 2" key="1">
    <citation type="submission" date="2016-10" db="EMBL/GenBank/DDBJ databases">
        <authorList>
            <person name="de Groot N.N."/>
        </authorList>
    </citation>
    <scope>NUCLEOTIDE SEQUENCE [LARGE SCALE GENOMIC DNA]</scope>
    <source>
        <strain evidence="1 2">DSM 14858</strain>
    </source>
</reference>
<organism evidence="1 2">
    <name type="scientific">Jannaschia helgolandensis</name>
    <dbReference type="NCBI Taxonomy" id="188906"/>
    <lineage>
        <taxon>Bacteria</taxon>
        <taxon>Pseudomonadati</taxon>
        <taxon>Pseudomonadota</taxon>
        <taxon>Alphaproteobacteria</taxon>
        <taxon>Rhodobacterales</taxon>
        <taxon>Roseobacteraceae</taxon>
        <taxon>Jannaschia</taxon>
    </lineage>
</organism>
<sequence length="79" mass="8893">MNLLTHHIPADYTAWKADFDAHSETRMQAGLTLMQLWRDADGTGVTALFEVNDRKKAQGWVDAENQTDGPVTARFMRTA</sequence>
<gene>
    <name evidence="1" type="ORF">SAMN04488526_0900</name>
</gene>
<dbReference type="STRING" id="188906.SAMN04488526_0900"/>
<name>A0A1H7I3Y1_9RHOB</name>
<dbReference type="RefSeq" id="WP_092760117.1">
    <property type="nucleotide sequence ID" value="NZ_FNZQ01000001.1"/>
</dbReference>
<accession>A0A1H7I3Y1</accession>
<proteinExistence type="predicted"/>